<dbReference type="RefSeq" id="WP_077381200.1">
    <property type="nucleotide sequence ID" value="NZ_FTPD01000045.1"/>
</dbReference>
<feature type="domain" description="Carbohydrate kinase PfkB" evidence="4">
    <location>
        <begin position="169"/>
        <end position="261"/>
    </location>
</feature>
<dbReference type="EMBL" id="FTPD01000045">
    <property type="protein sequence ID" value="SIT58061.1"/>
    <property type="molecule type" value="Genomic_DNA"/>
</dbReference>
<dbReference type="InterPro" id="IPR029056">
    <property type="entry name" value="Ribokinase-like"/>
</dbReference>
<keyword evidence="2" id="KW-0808">Transferase</keyword>
<evidence type="ECO:0000259" key="4">
    <source>
        <dbReference type="Pfam" id="PF00294"/>
    </source>
</evidence>
<proteinExistence type="inferred from homology"/>
<dbReference type="PANTHER" id="PTHR43085:SF41">
    <property type="entry name" value="FRUCTOSELYSINE 6-KINASE"/>
    <property type="match status" value="1"/>
</dbReference>
<dbReference type="Pfam" id="PF00294">
    <property type="entry name" value="PfkB"/>
    <property type="match status" value="2"/>
</dbReference>
<evidence type="ECO:0000256" key="2">
    <source>
        <dbReference type="ARBA" id="ARBA00022679"/>
    </source>
</evidence>
<reference evidence="6" key="1">
    <citation type="submission" date="2017-01" db="EMBL/GenBank/DDBJ databases">
        <authorList>
            <person name="Brunel B."/>
        </authorList>
    </citation>
    <scope>NUCLEOTIDE SEQUENCE [LARGE SCALE GENOMIC DNA]</scope>
</reference>
<accession>A0A1R3VE04</accession>
<evidence type="ECO:0000256" key="3">
    <source>
        <dbReference type="ARBA" id="ARBA00022777"/>
    </source>
</evidence>
<dbReference type="SUPFAM" id="SSF53613">
    <property type="entry name" value="Ribokinase-like"/>
    <property type="match status" value="1"/>
</dbReference>
<dbReference type="InterPro" id="IPR011611">
    <property type="entry name" value="PfkB_dom"/>
</dbReference>
<sequence>MVKIAAMGDNVVDCYFDRGEMYPGGNCLNVAVYVSRFGGQSAYVGAIGKDRAGDLICTALASERVDITRLRRLEGPTAYCLIGHHKADRIFLDFDLGVSMFTPTQEDLDFLSGFQAVHIGQSSGLDPWVASVSGNTLLSYDFSTRREREHRRKIGPYCYLASVSGDGLDDKELAAIVSDLLACGSKLVLVTRGRAGAVLHGGSVSYHTPARLVEPVDTLGAGDTFIARTLLGLLNEEAPQDILGHAAEAAAATCQYYGAIGHASAIDIGNMTPEILRGARHAPPVKAV</sequence>
<evidence type="ECO:0000313" key="6">
    <source>
        <dbReference type="Proteomes" id="UP000188388"/>
    </source>
</evidence>
<dbReference type="STRING" id="1631249.BQ8794_50163"/>
<comment type="similarity">
    <text evidence="1">Belongs to the carbohydrate kinase PfkB family.</text>
</comment>
<dbReference type="Proteomes" id="UP000188388">
    <property type="component" value="Unassembled WGS sequence"/>
</dbReference>
<keyword evidence="6" id="KW-1185">Reference proteome</keyword>
<name>A0A1R3VE04_9HYPH</name>
<evidence type="ECO:0000313" key="5">
    <source>
        <dbReference type="EMBL" id="SIT58061.1"/>
    </source>
</evidence>
<dbReference type="PANTHER" id="PTHR43085">
    <property type="entry name" value="HEXOKINASE FAMILY MEMBER"/>
    <property type="match status" value="1"/>
</dbReference>
<dbReference type="GO" id="GO:0016301">
    <property type="term" value="F:kinase activity"/>
    <property type="evidence" value="ECO:0007669"/>
    <property type="project" value="UniProtKB-KW"/>
</dbReference>
<organism evidence="5 6">
    <name type="scientific">Mesorhizobium prunaredense</name>
    <dbReference type="NCBI Taxonomy" id="1631249"/>
    <lineage>
        <taxon>Bacteria</taxon>
        <taxon>Pseudomonadati</taxon>
        <taxon>Pseudomonadota</taxon>
        <taxon>Alphaproteobacteria</taxon>
        <taxon>Hyphomicrobiales</taxon>
        <taxon>Phyllobacteriaceae</taxon>
        <taxon>Mesorhizobium</taxon>
    </lineage>
</organism>
<keyword evidence="3 5" id="KW-0418">Kinase</keyword>
<dbReference type="InterPro" id="IPR050306">
    <property type="entry name" value="PfkB_Carbo_kinase"/>
</dbReference>
<evidence type="ECO:0000256" key="1">
    <source>
        <dbReference type="ARBA" id="ARBA00010688"/>
    </source>
</evidence>
<feature type="domain" description="Carbohydrate kinase PfkB" evidence="4">
    <location>
        <begin position="16"/>
        <end position="121"/>
    </location>
</feature>
<gene>
    <name evidence="5" type="ORF">BQ8794_50163</name>
</gene>
<dbReference type="AlphaFoldDB" id="A0A1R3VE04"/>
<protein>
    <submittedName>
        <fullName evidence="5">Ribokinase</fullName>
    </submittedName>
</protein>
<dbReference type="Gene3D" id="3.40.1190.20">
    <property type="match status" value="1"/>
</dbReference>